<gene>
    <name evidence="1" type="ORF">CK203_079549</name>
</gene>
<protein>
    <submittedName>
        <fullName evidence="1">Uncharacterized protein</fullName>
    </submittedName>
</protein>
<comment type="caution">
    <text evidence="1">The sequence shown here is derived from an EMBL/GenBank/DDBJ whole genome shotgun (WGS) entry which is preliminary data.</text>
</comment>
<organism evidence="1 2">
    <name type="scientific">Vitis vinifera</name>
    <name type="common">Grape</name>
    <dbReference type="NCBI Taxonomy" id="29760"/>
    <lineage>
        <taxon>Eukaryota</taxon>
        <taxon>Viridiplantae</taxon>
        <taxon>Streptophyta</taxon>
        <taxon>Embryophyta</taxon>
        <taxon>Tracheophyta</taxon>
        <taxon>Spermatophyta</taxon>
        <taxon>Magnoliopsida</taxon>
        <taxon>eudicotyledons</taxon>
        <taxon>Gunneridae</taxon>
        <taxon>Pentapetalae</taxon>
        <taxon>rosids</taxon>
        <taxon>Vitales</taxon>
        <taxon>Vitaceae</taxon>
        <taxon>Viteae</taxon>
        <taxon>Vitis</taxon>
    </lineage>
</organism>
<accession>A0A438CNW0</accession>
<name>A0A438CNW0_VITVI</name>
<evidence type="ECO:0000313" key="1">
    <source>
        <dbReference type="EMBL" id="RVW24868.1"/>
    </source>
</evidence>
<evidence type="ECO:0000313" key="2">
    <source>
        <dbReference type="Proteomes" id="UP000288805"/>
    </source>
</evidence>
<dbReference type="AlphaFoldDB" id="A0A438CNW0"/>
<dbReference type="EMBL" id="QGNW01002161">
    <property type="protein sequence ID" value="RVW24868.1"/>
    <property type="molecule type" value="Genomic_DNA"/>
</dbReference>
<sequence>MMGGSSSIIQENSALVAIEAAASAAANAGRTIGNAKNIDGLYYLIEDPIKSR</sequence>
<reference evidence="1 2" key="1">
    <citation type="journal article" date="2018" name="PLoS Genet.">
        <title>Population sequencing reveals clonal diversity and ancestral inbreeding in the grapevine cultivar Chardonnay.</title>
        <authorList>
            <person name="Roach M.J."/>
            <person name="Johnson D.L."/>
            <person name="Bohlmann J."/>
            <person name="van Vuuren H.J."/>
            <person name="Jones S.J."/>
            <person name="Pretorius I.S."/>
            <person name="Schmidt S.A."/>
            <person name="Borneman A.R."/>
        </authorList>
    </citation>
    <scope>NUCLEOTIDE SEQUENCE [LARGE SCALE GENOMIC DNA]</scope>
    <source>
        <strain evidence="2">cv. Chardonnay</strain>
        <tissue evidence="1">Leaf</tissue>
    </source>
</reference>
<proteinExistence type="predicted"/>
<dbReference type="Proteomes" id="UP000288805">
    <property type="component" value="Unassembled WGS sequence"/>
</dbReference>